<dbReference type="PROSITE" id="PS01180">
    <property type="entry name" value="CUB"/>
    <property type="match status" value="1"/>
</dbReference>
<evidence type="ECO:0000313" key="5">
    <source>
        <dbReference type="EMBL" id="KAK7790382.1"/>
    </source>
</evidence>
<dbReference type="PANTHER" id="PTHR47537:SF3">
    <property type="entry name" value="CUB DOMAIN-CONTAINING PROTEIN"/>
    <property type="match status" value="1"/>
</dbReference>
<name>A0AAN9V2H9_9ORTH</name>
<dbReference type="InterPro" id="IPR000859">
    <property type="entry name" value="CUB_dom"/>
</dbReference>
<gene>
    <name evidence="5" type="ORF">R5R35_009981</name>
</gene>
<dbReference type="SUPFAM" id="SSF49854">
    <property type="entry name" value="Spermadhesin, CUB domain"/>
    <property type="match status" value="3"/>
</dbReference>
<keyword evidence="1" id="KW-1015">Disulfide bond</keyword>
<evidence type="ECO:0000313" key="6">
    <source>
        <dbReference type="Proteomes" id="UP001378592"/>
    </source>
</evidence>
<protein>
    <recommendedName>
        <fullName evidence="4">CUB domain-containing protein</fullName>
    </recommendedName>
</protein>
<dbReference type="Pfam" id="PF00431">
    <property type="entry name" value="CUB"/>
    <property type="match status" value="1"/>
</dbReference>
<dbReference type="Gene3D" id="2.60.120.290">
    <property type="entry name" value="Spermadhesin, CUB domain"/>
    <property type="match status" value="1"/>
</dbReference>
<dbReference type="SMART" id="SM00042">
    <property type="entry name" value="CUB"/>
    <property type="match status" value="2"/>
</dbReference>
<sequence>MGAGRGRGGGAGALLLLPPLLLLLGVARAQVAWTPIYVDGNNQVDLWTQEAQGCPCNFDPAREDCACCVQDGGCQCGKHMPNRCIQCGLEQHCGRMCNVTLDSRFLTSRSGKTFGQIKSPSLEGPAFCWFLLQPDVGQRVEVQVYRLVSAGRFNGTSCEGGFLQLVGDPDLIPSPSEIQICGGNERFSPPVVMFSDRGTASLLFIINEKTHRSQFLAYFSFTSVSSAGDVAFRVRGGHHVKDTECDWMFQEYLCRTPGYCVFASPGYPGLYPPMRRCKYYIATSSIQTMVHINITSLLPYTHCRTHNIAIYQGSAPYNSSLLKTICGSRNTEITYPGPELLVEFSSGPAVPPYDYNGFLATLEFIEPTTSTEPSTTPILNPTVPRIMSDVMKSREAARKIADVSPTTVSPRITRIKCDQIFLGNISRSGHFDTKNKPWSPNCTMKFIGRSSDVVHLSLFSYQLRAPSCETVVEIYDGLTGTGKPRHQLCSPLARFARDPGGRFLGQQTFISSENVLTLILRRPGSPLTLGEEFLNGAFLFHDEKMDGTLRPDTLCDVDYYGSSSLLRGHITNPGTHQLYWNLEGTFRCLQRFVPAVNQSILFTVTALTGLFMDPNCHTVCGESGCHCVTKLSPISQMDHLSFITDEGKTVSCICGELQREWLPIGLRSWSPLRIAYSVANYSWMQGFQYTAEYSFITDGLCGYSVISDLSGEIHSGKVDTSTVDVNYFYFQECVWLFDSKTERQLSIELTTEQNRSCAAWNMTIYKYDENTIDNFGDALHIFCPEDHKRKITLPWNLNIVILRLQSVTSAFPEFTIRWFSQTEFKNPGIAEPALSSRGNQESRFFPVMEIFWIAVLMCT</sequence>
<dbReference type="CDD" id="cd00041">
    <property type="entry name" value="CUB"/>
    <property type="match status" value="1"/>
</dbReference>
<dbReference type="Proteomes" id="UP001378592">
    <property type="component" value="Unassembled WGS sequence"/>
</dbReference>
<feature type="chain" id="PRO_5042905761" description="CUB domain-containing protein" evidence="3">
    <location>
        <begin position="30"/>
        <end position="859"/>
    </location>
</feature>
<evidence type="ECO:0000256" key="1">
    <source>
        <dbReference type="ARBA" id="ARBA00023157"/>
    </source>
</evidence>
<dbReference type="PANTHER" id="PTHR47537">
    <property type="entry name" value="CUBILIN"/>
    <property type="match status" value="1"/>
</dbReference>
<dbReference type="AlphaFoldDB" id="A0AAN9V2H9"/>
<keyword evidence="3" id="KW-0732">Signal</keyword>
<dbReference type="GO" id="GO:0005886">
    <property type="term" value="C:plasma membrane"/>
    <property type="evidence" value="ECO:0007669"/>
    <property type="project" value="TreeGrafter"/>
</dbReference>
<evidence type="ECO:0000259" key="4">
    <source>
        <dbReference type="PROSITE" id="PS01180"/>
    </source>
</evidence>
<dbReference type="EMBL" id="JAZDUA010000633">
    <property type="protein sequence ID" value="KAK7790382.1"/>
    <property type="molecule type" value="Genomic_DNA"/>
</dbReference>
<feature type="domain" description="CUB" evidence="4">
    <location>
        <begin position="245"/>
        <end position="365"/>
    </location>
</feature>
<accession>A0AAN9V2H9</accession>
<evidence type="ECO:0000256" key="2">
    <source>
        <dbReference type="PROSITE-ProRule" id="PRU00059"/>
    </source>
</evidence>
<organism evidence="5 6">
    <name type="scientific">Gryllus longicercus</name>
    <dbReference type="NCBI Taxonomy" id="2509291"/>
    <lineage>
        <taxon>Eukaryota</taxon>
        <taxon>Metazoa</taxon>
        <taxon>Ecdysozoa</taxon>
        <taxon>Arthropoda</taxon>
        <taxon>Hexapoda</taxon>
        <taxon>Insecta</taxon>
        <taxon>Pterygota</taxon>
        <taxon>Neoptera</taxon>
        <taxon>Polyneoptera</taxon>
        <taxon>Orthoptera</taxon>
        <taxon>Ensifera</taxon>
        <taxon>Gryllidea</taxon>
        <taxon>Grylloidea</taxon>
        <taxon>Gryllidae</taxon>
        <taxon>Gryllinae</taxon>
        <taxon>Gryllus</taxon>
    </lineage>
</organism>
<comment type="caution">
    <text evidence="2">Lacks conserved residue(s) required for the propagation of feature annotation.</text>
</comment>
<dbReference type="InterPro" id="IPR035914">
    <property type="entry name" value="Sperma_CUB_dom_sf"/>
</dbReference>
<evidence type="ECO:0000256" key="3">
    <source>
        <dbReference type="SAM" id="SignalP"/>
    </source>
</evidence>
<dbReference type="InterPro" id="IPR053207">
    <property type="entry name" value="Non-NMDA_GluR_Accessory"/>
</dbReference>
<keyword evidence="6" id="KW-1185">Reference proteome</keyword>
<comment type="caution">
    <text evidence="5">The sequence shown here is derived from an EMBL/GenBank/DDBJ whole genome shotgun (WGS) entry which is preliminary data.</text>
</comment>
<feature type="signal peptide" evidence="3">
    <location>
        <begin position="1"/>
        <end position="29"/>
    </location>
</feature>
<reference evidence="5 6" key="1">
    <citation type="submission" date="2024-03" db="EMBL/GenBank/DDBJ databases">
        <title>The genome assembly and annotation of the cricket Gryllus longicercus Weissman &amp; Gray.</title>
        <authorList>
            <person name="Szrajer S."/>
            <person name="Gray D."/>
            <person name="Ylla G."/>
        </authorList>
    </citation>
    <scope>NUCLEOTIDE SEQUENCE [LARGE SCALE GENOMIC DNA]</scope>
    <source>
        <strain evidence="5">DAG 2021-001</strain>
        <tissue evidence="5">Whole body minus gut</tissue>
    </source>
</reference>
<proteinExistence type="predicted"/>